<dbReference type="InterPro" id="IPR016181">
    <property type="entry name" value="Acyl_CoA_acyltransferase"/>
</dbReference>
<dbReference type="Pfam" id="PF13508">
    <property type="entry name" value="Acetyltransf_7"/>
    <property type="match status" value="1"/>
</dbReference>
<evidence type="ECO:0000256" key="2">
    <source>
        <dbReference type="ARBA" id="ARBA00023315"/>
    </source>
</evidence>
<dbReference type="Gene3D" id="3.40.630.30">
    <property type="match status" value="1"/>
</dbReference>
<evidence type="ECO:0000259" key="4">
    <source>
        <dbReference type="PROSITE" id="PS51186"/>
    </source>
</evidence>
<name>A0ABN0VJF5_9ACTN</name>
<dbReference type="PANTHER" id="PTHR43877:SF2">
    <property type="entry name" value="AMINOALKYLPHOSPHONATE N-ACETYLTRANSFERASE-RELATED"/>
    <property type="match status" value="1"/>
</dbReference>
<evidence type="ECO:0000313" key="5">
    <source>
        <dbReference type="EMBL" id="GAA0307332.1"/>
    </source>
</evidence>
<dbReference type="PROSITE" id="PS51186">
    <property type="entry name" value="GNAT"/>
    <property type="match status" value="2"/>
</dbReference>
<dbReference type="SUPFAM" id="SSF55729">
    <property type="entry name" value="Acyl-CoA N-acyltransferases (Nat)"/>
    <property type="match status" value="1"/>
</dbReference>
<feature type="domain" description="N-acetyltransferase" evidence="4">
    <location>
        <begin position="177"/>
        <end position="326"/>
    </location>
</feature>
<feature type="region of interest" description="Disordered" evidence="3">
    <location>
        <begin position="1"/>
        <end position="22"/>
    </location>
</feature>
<dbReference type="InterPro" id="IPR050832">
    <property type="entry name" value="Bact_Acetyltransf"/>
</dbReference>
<dbReference type="EMBL" id="BAAABV010000023">
    <property type="protein sequence ID" value="GAA0307332.1"/>
    <property type="molecule type" value="Genomic_DNA"/>
</dbReference>
<keyword evidence="2" id="KW-0012">Acyltransferase</keyword>
<protein>
    <recommendedName>
        <fullName evidence="4">N-acetyltransferase domain-containing protein</fullName>
    </recommendedName>
</protein>
<dbReference type="InterPro" id="IPR000182">
    <property type="entry name" value="GNAT_dom"/>
</dbReference>
<sequence>MRPRAGAADSGRMANDTLTVRPAGPGDAQDICALLNAVDLAEIGRPETDLGSVEADLNHPDVDLAADSWLAFQGGRLVAYALVWADSGPGLVDGDHYVLPGHDRAALALLRRMEDRARRMAAGTGAGARLRLHLNVRPTLDLTLLTGRGYRGVRRHQVMTRPLSAAADLPPTPPAGLLLRDCAADESDRRRAHALVEETFAAHFGHAHRTYEGWLDHIDGRRLDWSLVWIASLPGEGDTAVLVTRDDRTSMGWISHLGVRKEARGRGVGGFLLRHGFAAYAARGRDTLGLGVDTLNETGALALYEAHGMAPHYAVDTWELMLHPQG</sequence>
<gene>
    <name evidence="5" type="ORF">GCM10010302_52580</name>
</gene>
<reference evidence="5 6" key="1">
    <citation type="journal article" date="2019" name="Int. J. Syst. Evol. Microbiol.">
        <title>The Global Catalogue of Microorganisms (GCM) 10K type strain sequencing project: providing services to taxonomists for standard genome sequencing and annotation.</title>
        <authorList>
            <consortium name="The Broad Institute Genomics Platform"/>
            <consortium name="The Broad Institute Genome Sequencing Center for Infectious Disease"/>
            <person name="Wu L."/>
            <person name="Ma J."/>
        </authorList>
    </citation>
    <scope>NUCLEOTIDE SEQUENCE [LARGE SCALE GENOMIC DNA]</scope>
    <source>
        <strain evidence="5 6">JCM 4505</strain>
    </source>
</reference>
<proteinExistence type="predicted"/>
<evidence type="ECO:0000256" key="3">
    <source>
        <dbReference type="SAM" id="MobiDB-lite"/>
    </source>
</evidence>
<dbReference type="CDD" id="cd04301">
    <property type="entry name" value="NAT_SF"/>
    <property type="match status" value="1"/>
</dbReference>
<accession>A0ABN0VJF5</accession>
<comment type="caution">
    <text evidence="5">The sequence shown here is derived from an EMBL/GenBank/DDBJ whole genome shotgun (WGS) entry which is preliminary data.</text>
</comment>
<organism evidence="5 6">
    <name type="scientific">Streptomyces polychromogenes</name>
    <dbReference type="NCBI Taxonomy" id="67342"/>
    <lineage>
        <taxon>Bacteria</taxon>
        <taxon>Bacillati</taxon>
        <taxon>Actinomycetota</taxon>
        <taxon>Actinomycetes</taxon>
        <taxon>Kitasatosporales</taxon>
        <taxon>Streptomycetaceae</taxon>
        <taxon>Streptomyces</taxon>
    </lineage>
</organism>
<evidence type="ECO:0000256" key="1">
    <source>
        <dbReference type="ARBA" id="ARBA00022679"/>
    </source>
</evidence>
<keyword evidence="6" id="KW-1185">Reference proteome</keyword>
<dbReference type="PANTHER" id="PTHR43877">
    <property type="entry name" value="AMINOALKYLPHOSPHONATE N-ACETYLTRANSFERASE-RELATED-RELATED"/>
    <property type="match status" value="1"/>
</dbReference>
<evidence type="ECO:0000313" key="6">
    <source>
        <dbReference type="Proteomes" id="UP001501867"/>
    </source>
</evidence>
<dbReference type="Proteomes" id="UP001501867">
    <property type="component" value="Unassembled WGS sequence"/>
</dbReference>
<keyword evidence="1" id="KW-0808">Transferase</keyword>
<feature type="domain" description="N-acetyltransferase" evidence="4">
    <location>
        <begin position="18"/>
        <end position="164"/>
    </location>
</feature>